<evidence type="ECO:0000256" key="3">
    <source>
        <dbReference type="ARBA" id="ARBA00023242"/>
    </source>
</evidence>
<evidence type="ECO:0000256" key="1">
    <source>
        <dbReference type="ARBA" id="ARBA00023015"/>
    </source>
</evidence>
<dbReference type="FunFam" id="1.10.10.60:FF:000002">
    <property type="entry name" value="Myb family transcription factor"/>
    <property type="match status" value="1"/>
</dbReference>
<dbReference type="GO" id="GO:0003677">
    <property type="term" value="F:DNA binding"/>
    <property type="evidence" value="ECO:0007669"/>
    <property type="project" value="InterPro"/>
</dbReference>
<feature type="compositionally biased region" description="Basic and acidic residues" evidence="4">
    <location>
        <begin position="541"/>
        <end position="553"/>
    </location>
</feature>
<feature type="compositionally biased region" description="Gly residues" evidence="4">
    <location>
        <begin position="484"/>
        <end position="494"/>
    </location>
</feature>
<dbReference type="InterPro" id="IPR006447">
    <property type="entry name" value="Myb_dom_plants"/>
</dbReference>
<dbReference type="Proteomes" id="UP000236333">
    <property type="component" value="Unassembled WGS sequence"/>
</dbReference>
<feature type="region of interest" description="Disordered" evidence="4">
    <location>
        <begin position="482"/>
        <end position="567"/>
    </location>
</feature>
<dbReference type="InterPro" id="IPR046955">
    <property type="entry name" value="PHR1-like"/>
</dbReference>
<feature type="compositionally biased region" description="Low complexity" evidence="4">
    <location>
        <begin position="531"/>
        <end position="540"/>
    </location>
</feature>
<feature type="region of interest" description="Disordered" evidence="4">
    <location>
        <begin position="301"/>
        <end position="410"/>
    </location>
</feature>
<keyword evidence="1" id="KW-0805">Transcription regulation</keyword>
<keyword evidence="7" id="KW-1185">Reference proteome</keyword>
<dbReference type="PROSITE" id="PS51294">
    <property type="entry name" value="HTH_MYB"/>
    <property type="match status" value="1"/>
</dbReference>
<dbReference type="Gene3D" id="1.10.10.60">
    <property type="entry name" value="Homeodomain-like"/>
    <property type="match status" value="1"/>
</dbReference>
<protein>
    <submittedName>
        <fullName evidence="6">Myb family transcription factor APL</fullName>
    </submittedName>
</protein>
<dbReference type="InterPro" id="IPR009057">
    <property type="entry name" value="Homeodomain-like_sf"/>
</dbReference>
<feature type="region of interest" description="Disordered" evidence="4">
    <location>
        <begin position="178"/>
        <end position="202"/>
    </location>
</feature>
<dbReference type="GO" id="GO:0003700">
    <property type="term" value="F:DNA-binding transcription factor activity"/>
    <property type="evidence" value="ECO:0007669"/>
    <property type="project" value="InterPro"/>
</dbReference>
<feature type="compositionally biased region" description="Gly residues" evidence="4">
    <location>
        <begin position="505"/>
        <end position="522"/>
    </location>
</feature>
<evidence type="ECO:0000256" key="2">
    <source>
        <dbReference type="ARBA" id="ARBA00023163"/>
    </source>
</evidence>
<reference evidence="6 7" key="1">
    <citation type="journal article" date="2017" name="Mol. Biol. Evol.">
        <title>The 4-celled Tetrabaena socialis nuclear genome reveals the essential components for genetic control of cell number at the origin of multicellularity in the volvocine lineage.</title>
        <authorList>
            <person name="Featherston J."/>
            <person name="Arakaki Y."/>
            <person name="Hanschen E.R."/>
            <person name="Ferris P.J."/>
            <person name="Michod R.E."/>
            <person name="Olson B.J.S.C."/>
            <person name="Nozaki H."/>
            <person name="Durand P.M."/>
        </authorList>
    </citation>
    <scope>NUCLEOTIDE SEQUENCE [LARGE SCALE GENOMIC DNA]</scope>
    <source>
        <strain evidence="6 7">NIES-571</strain>
    </source>
</reference>
<accession>A0A2J8A5P6</accession>
<name>A0A2J8A5P6_9CHLO</name>
<keyword evidence="3" id="KW-0539">Nucleus</keyword>
<dbReference type="InterPro" id="IPR001005">
    <property type="entry name" value="SANT/Myb"/>
</dbReference>
<dbReference type="PANTHER" id="PTHR31499">
    <property type="entry name" value="MYB FAMILY TRANSCRIPTION FACTOR PHL11"/>
    <property type="match status" value="1"/>
</dbReference>
<feature type="domain" description="HTH myb-type" evidence="5">
    <location>
        <begin position="112"/>
        <end position="172"/>
    </location>
</feature>
<proteinExistence type="predicted"/>
<evidence type="ECO:0000313" key="6">
    <source>
        <dbReference type="EMBL" id="PNH07856.1"/>
    </source>
</evidence>
<evidence type="ECO:0000313" key="7">
    <source>
        <dbReference type="Proteomes" id="UP000236333"/>
    </source>
</evidence>
<dbReference type="NCBIfam" id="TIGR01557">
    <property type="entry name" value="myb_SHAQKYF"/>
    <property type="match status" value="1"/>
</dbReference>
<comment type="caution">
    <text evidence="6">The sequence shown here is derived from an EMBL/GenBank/DDBJ whole genome shotgun (WGS) entry which is preliminary data.</text>
</comment>
<keyword evidence="2" id="KW-0804">Transcription</keyword>
<sequence length="567" mass="59256">MPQLIPSQSLPLGQFPLQPTQPAEYLQGLAFDAYGKAMPLGGLLPEHHRGSTDGASTLLQPQQQTDFMMHPMGGVPHLMPGMGAYDLGLSAVGLGPGLMHGQFFAQPQRAANPSKSRLRWTPELHTRFVTSVNQLGGPDKATPKGILKLMGVDGLTIYHIKSHLQKYRLNIRLPGEAMAGDSADPSDSDGEGGGLGGPSASVERTVETHSGVGTLGGGGGAYGGGGAEPTLSNNVAATVRQVVHSRRAAGASGSSGSTASATRRNLEEALLFQMELQKKLHEQLEPIQELRHHEMLRSGRVGSLPASATPPEPARGQQPGDLLLSYHHPPQQQQQQQQGQQPMSSGGQPAQPQLHHSFHQQQQQQQQQQQLRQHQQHLQQQQYMRQQHHHHQPSPQDLGQAQGQGPGPGGLAALGALGACGAEAMGAAGPGSGTSPGGDGGGVGGLADLTFADFADFGDLDPAALEQQAMLAPGELLAMAGLDAPGGGAGGSGAEGQPQPDLGEEGGGGGYEGGGGGHGLAGGDEAEEQYYDQQQQQQQYKQEREQEAREERPKRPRTERRSGGGSG</sequence>
<feature type="compositionally biased region" description="Low complexity" evidence="4">
    <location>
        <begin position="329"/>
        <end position="385"/>
    </location>
</feature>
<gene>
    <name evidence="6" type="ORF">TSOC_005630</name>
</gene>
<dbReference type="EMBL" id="PGGS01000158">
    <property type="protein sequence ID" value="PNH07856.1"/>
    <property type="molecule type" value="Genomic_DNA"/>
</dbReference>
<dbReference type="PANTHER" id="PTHR31499:SF79">
    <property type="entry name" value="HTH MYB-TYPE DOMAIN-CONTAINING PROTEIN"/>
    <property type="match status" value="1"/>
</dbReference>
<dbReference type="OrthoDB" id="551907at2759"/>
<dbReference type="Pfam" id="PF00249">
    <property type="entry name" value="Myb_DNA-binding"/>
    <property type="match status" value="1"/>
</dbReference>
<organism evidence="6 7">
    <name type="scientific">Tetrabaena socialis</name>
    <dbReference type="NCBI Taxonomy" id="47790"/>
    <lineage>
        <taxon>Eukaryota</taxon>
        <taxon>Viridiplantae</taxon>
        <taxon>Chlorophyta</taxon>
        <taxon>core chlorophytes</taxon>
        <taxon>Chlorophyceae</taxon>
        <taxon>CS clade</taxon>
        <taxon>Chlamydomonadales</taxon>
        <taxon>Tetrabaenaceae</taxon>
        <taxon>Tetrabaena</taxon>
    </lineage>
</organism>
<dbReference type="InterPro" id="IPR017930">
    <property type="entry name" value="Myb_dom"/>
</dbReference>
<evidence type="ECO:0000259" key="5">
    <source>
        <dbReference type="PROSITE" id="PS51294"/>
    </source>
</evidence>
<evidence type="ECO:0000256" key="4">
    <source>
        <dbReference type="SAM" id="MobiDB-lite"/>
    </source>
</evidence>
<dbReference type="AlphaFoldDB" id="A0A2J8A5P6"/>
<dbReference type="SUPFAM" id="SSF46689">
    <property type="entry name" value="Homeodomain-like"/>
    <property type="match status" value="1"/>
</dbReference>